<feature type="domain" description="hAT-like transposase RNase-H fold" evidence="2">
    <location>
        <begin position="60"/>
        <end position="148"/>
    </location>
</feature>
<reference evidence="3" key="1">
    <citation type="submission" date="2023-02" db="EMBL/GenBank/DDBJ databases">
        <title>Genome of toxic invasive species Heracleum sosnowskyi carries increased number of genes despite the absence of recent whole-genome duplications.</title>
        <authorList>
            <person name="Schelkunov M."/>
            <person name="Shtratnikova V."/>
            <person name="Makarenko M."/>
            <person name="Klepikova A."/>
            <person name="Omelchenko D."/>
            <person name="Novikova G."/>
            <person name="Obukhova E."/>
            <person name="Bogdanov V."/>
            <person name="Penin A."/>
            <person name="Logacheva M."/>
        </authorList>
    </citation>
    <scope>NUCLEOTIDE SEQUENCE</scope>
    <source>
        <strain evidence="3">Hsosn_3</strain>
        <tissue evidence="3">Leaf</tissue>
    </source>
</reference>
<organism evidence="3 4">
    <name type="scientific">Heracleum sosnowskyi</name>
    <dbReference type="NCBI Taxonomy" id="360622"/>
    <lineage>
        <taxon>Eukaryota</taxon>
        <taxon>Viridiplantae</taxon>
        <taxon>Streptophyta</taxon>
        <taxon>Embryophyta</taxon>
        <taxon>Tracheophyta</taxon>
        <taxon>Spermatophyta</taxon>
        <taxon>Magnoliopsida</taxon>
        <taxon>eudicotyledons</taxon>
        <taxon>Gunneridae</taxon>
        <taxon>Pentapetalae</taxon>
        <taxon>asterids</taxon>
        <taxon>campanulids</taxon>
        <taxon>Apiales</taxon>
        <taxon>Apiaceae</taxon>
        <taxon>Apioideae</taxon>
        <taxon>apioid superclade</taxon>
        <taxon>Tordylieae</taxon>
        <taxon>Tordyliinae</taxon>
        <taxon>Heracleum</taxon>
    </lineage>
</organism>
<evidence type="ECO:0000313" key="4">
    <source>
        <dbReference type="Proteomes" id="UP001237642"/>
    </source>
</evidence>
<dbReference type="GO" id="GO:0003677">
    <property type="term" value="F:DNA binding"/>
    <property type="evidence" value="ECO:0007669"/>
    <property type="project" value="InterPro"/>
</dbReference>
<name>A0AAD8H7E5_9APIA</name>
<reference evidence="3" key="2">
    <citation type="submission" date="2023-05" db="EMBL/GenBank/DDBJ databases">
        <authorList>
            <person name="Schelkunov M.I."/>
        </authorList>
    </citation>
    <scope>NUCLEOTIDE SEQUENCE</scope>
    <source>
        <strain evidence="3">Hsosn_3</strain>
        <tissue evidence="3">Leaf</tissue>
    </source>
</reference>
<protein>
    <recommendedName>
        <fullName evidence="2">hAT-like transposase RNase-H fold domain-containing protein</fullName>
    </recommendedName>
</protein>
<dbReference type="PANTHER" id="PTHR23272">
    <property type="entry name" value="BED FINGER-RELATED"/>
    <property type="match status" value="1"/>
</dbReference>
<evidence type="ECO:0000256" key="1">
    <source>
        <dbReference type="SAM" id="MobiDB-lite"/>
    </source>
</evidence>
<feature type="region of interest" description="Disordered" evidence="1">
    <location>
        <begin position="1"/>
        <end position="36"/>
    </location>
</feature>
<evidence type="ECO:0000313" key="3">
    <source>
        <dbReference type="EMBL" id="KAK1361746.1"/>
    </source>
</evidence>
<dbReference type="PANTHER" id="PTHR23272:SF184">
    <property type="entry name" value="OS03G0311250 PROTEIN"/>
    <property type="match status" value="1"/>
</dbReference>
<comment type="caution">
    <text evidence="3">The sequence shown here is derived from an EMBL/GenBank/DDBJ whole genome shotgun (WGS) entry which is preliminary data.</text>
</comment>
<accession>A0AAD8H7E5</accession>
<dbReference type="Pfam" id="PF14372">
    <property type="entry name" value="hAT-like_RNase-H"/>
    <property type="match status" value="1"/>
</dbReference>
<feature type="compositionally biased region" description="Acidic residues" evidence="1">
    <location>
        <begin position="1"/>
        <end position="11"/>
    </location>
</feature>
<dbReference type="InterPro" id="IPR025525">
    <property type="entry name" value="hAT-like_transposase_RNase-H"/>
</dbReference>
<dbReference type="EMBL" id="JAUIZM010000010">
    <property type="protein sequence ID" value="KAK1361746.1"/>
    <property type="molecule type" value="Genomic_DNA"/>
</dbReference>
<dbReference type="Proteomes" id="UP001237642">
    <property type="component" value="Unassembled WGS sequence"/>
</dbReference>
<sequence length="219" mass="24873">MVDLCDSEVDGSEVHSDGDNIAPMTSAPLQPLQKPDGRRSNCWTVFGMIDGPNVEEGAMHLLELSTSEDIDLCCMGLSMKDKFEKYWLNSDGCDVQEYNTLFAFVLILDPRYKVQSLMLCFEKLYTDQDAIVEVANVMFKLKKLFVEYMPKGRNNSTETSSCTSNASTSKRPKFNIVFKQWRKWNALVVTWNGLQRDEFSGLRICKAHLGVIYLPAKVK</sequence>
<proteinExistence type="predicted"/>
<dbReference type="AlphaFoldDB" id="A0AAD8H7E5"/>
<keyword evidence="4" id="KW-1185">Reference proteome</keyword>
<gene>
    <name evidence="3" type="ORF">POM88_046220</name>
</gene>
<evidence type="ECO:0000259" key="2">
    <source>
        <dbReference type="Pfam" id="PF14372"/>
    </source>
</evidence>